<evidence type="ECO:0000313" key="4">
    <source>
        <dbReference type="Proteomes" id="UP000182334"/>
    </source>
</evidence>
<feature type="transmembrane region" description="Helical" evidence="2">
    <location>
        <begin position="162"/>
        <end position="180"/>
    </location>
</feature>
<dbReference type="Proteomes" id="UP000182334">
    <property type="component" value="Chromosome II"/>
</dbReference>
<keyword evidence="4" id="KW-1185">Reference proteome</keyword>
<proteinExistence type="predicted"/>
<sequence>MFFHYYIFASSLSATVMALTYNPDLVTQTVYDPFKSRYQVTTISYLGFSLFFAIPSVSLDEDNYYTVADFSAYTNYLVSFYSKYRTQLNSIYSANGKTNVDALLGIKTVVSYLALNSDQFTFDPTTKPRAANSGGTGTEGTTSAANTGQPQSNPKGSAGDLSRPYLALVMVFGGILLLMFM</sequence>
<evidence type="ECO:0000313" key="3">
    <source>
        <dbReference type="EMBL" id="SGZ50998.1"/>
    </source>
</evidence>
<feature type="compositionally biased region" description="Low complexity" evidence="1">
    <location>
        <begin position="139"/>
        <end position="148"/>
    </location>
</feature>
<organism evidence="3 4">
    <name type="scientific">Sungouiella intermedia</name>
    <dbReference type="NCBI Taxonomy" id="45354"/>
    <lineage>
        <taxon>Eukaryota</taxon>
        <taxon>Fungi</taxon>
        <taxon>Dikarya</taxon>
        <taxon>Ascomycota</taxon>
        <taxon>Saccharomycotina</taxon>
        <taxon>Pichiomycetes</taxon>
        <taxon>Metschnikowiaceae</taxon>
        <taxon>Sungouiella</taxon>
    </lineage>
</organism>
<dbReference type="AlphaFoldDB" id="A0A1L0DF22"/>
<keyword evidence="2" id="KW-0472">Membrane</keyword>
<feature type="transmembrane region" description="Helical" evidence="2">
    <location>
        <begin position="38"/>
        <end position="57"/>
    </location>
</feature>
<feature type="transmembrane region" description="Helical" evidence="2">
    <location>
        <begin position="6"/>
        <end position="26"/>
    </location>
</feature>
<protein>
    <submittedName>
        <fullName evidence="3">CIC11C00000000834</fullName>
    </submittedName>
</protein>
<evidence type="ECO:0000256" key="2">
    <source>
        <dbReference type="SAM" id="Phobius"/>
    </source>
</evidence>
<gene>
    <name evidence="3" type="ORF">SAMEA4029010_CIC11G00000000834</name>
</gene>
<keyword evidence="2" id="KW-0812">Transmembrane</keyword>
<evidence type="ECO:0000256" key="1">
    <source>
        <dbReference type="SAM" id="MobiDB-lite"/>
    </source>
</evidence>
<accession>A0A1L0DF22</accession>
<reference evidence="3 4" key="1">
    <citation type="submission" date="2016-10" db="EMBL/GenBank/DDBJ databases">
        <authorList>
            <person name="de Groot N.N."/>
        </authorList>
    </citation>
    <scope>NUCLEOTIDE SEQUENCE [LARGE SCALE GENOMIC DNA]</scope>
    <source>
        <strain evidence="3 4">CBS 141442</strain>
    </source>
</reference>
<keyword evidence="2" id="KW-1133">Transmembrane helix</keyword>
<dbReference type="EMBL" id="LT635757">
    <property type="protein sequence ID" value="SGZ50998.1"/>
    <property type="molecule type" value="Genomic_DNA"/>
</dbReference>
<feature type="region of interest" description="Disordered" evidence="1">
    <location>
        <begin position="125"/>
        <end position="158"/>
    </location>
</feature>
<name>A0A1L0DF22_9ASCO</name>